<gene>
    <name evidence="2" type="ORF">Mag101_17405</name>
</gene>
<sequence>MSQRIMFNSAAFTQHRGNVKRLARLGLLLCTSLFGVMAHAQEQPALHVTLAKIEVAAEVPTPLQGTDFESLLAQATNGGGVSAAKETASREFSDYLRTRLDSALREFFADEEIPLRSDNHSLILFNFVDISVVKQLSGLKTKGDTEIERGNLSASGDYLLRLQAPGERVLREKRLDIANLRLKGKYQIKTSVYGDENEDNTGEQLQRMADQLVKRILDRVEDDLEADALLELTGQN</sequence>
<dbReference type="KEGG" id="maga:Mag101_17405"/>
<feature type="signal peptide" evidence="1">
    <location>
        <begin position="1"/>
        <end position="40"/>
    </location>
</feature>
<organism evidence="2 3">
    <name type="scientific">Microbulbifer agarilyticus</name>
    <dbReference type="NCBI Taxonomy" id="260552"/>
    <lineage>
        <taxon>Bacteria</taxon>
        <taxon>Pseudomonadati</taxon>
        <taxon>Pseudomonadota</taxon>
        <taxon>Gammaproteobacteria</taxon>
        <taxon>Cellvibrionales</taxon>
        <taxon>Microbulbiferaceae</taxon>
        <taxon>Microbulbifer</taxon>
    </lineage>
</organism>
<feature type="chain" id="PRO_5012614188" evidence="1">
    <location>
        <begin position="41"/>
        <end position="236"/>
    </location>
</feature>
<dbReference type="Proteomes" id="UP000188219">
    <property type="component" value="Chromosome"/>
</dbReference>
<reference evidence="2" key="1">
    <citation type="submission" date="2017-02" db="EMBL/GenBank/DDBJ databases">
        <title>Genome of Microbulbifer agarilyticus GP101.</title>
        <authorList>
            <person name="Jung J."/>
            <person name="Bae S.S."/>
            <person name="Baek K."/>
        </authorList>
    </citation>
    <scope>NUCLEOTIDE SEQUENCE [LARGE SCALE GENOMIC DNA]</scope>
    <source>
        <strain evidence="2">GP101</strain>
    </source>
</reference>
<accession>A0A1Q2M948</accession>
<dbReference type="EMBL" id="CP019650">
    <property type="protein sequence ID" value="AQQ69211.1"/>
    <property type="molecule type" value="Genomic_DNA"/>
</dbReference>
<evidence type="ECO:0000256" key="1">
    <source>
        <dbReference type="SAM" id="SignalP"/>
    </source>
</evidence>
<dbReference type="STRING" id="260552.Mag101_17405"/>
<proteinExistence type="predicted"/>
<evidence type="ECO:0000313" key="2">
    <source>
        <dbReference type="EMBL" id="AQQ69211.1"/>
    </source>
</evidence>
<evidence type="ECO:0000313" key="3">
    <source>
        <dbReference type="Proteomes" id="UP000188219"/>
    </source>
</evidence>
<dbReference type="AlphaFoldDB" id="A0A1Q2M948"/>
<dbReference type="OrthoDB" id="5733793at2"/>
<name>A0A1Q2M948_9GAMM</name>
<dbReference type="RefSeq" id="WP_077407801.1">
    <property type="nucleotide sequence ID" value="NZ_CP019650.1"/>
</dbReference>
<keyword evidence="3" id="KW-1185">Reference proteome</keyword>
<protein>
    <submittedName>
        <fullName evidence="2">Uncharacterized protein</fullName>
    </submittedName>
</protein>
<keyword evidence="1" id="KW-0732">Signal</keyword>